<gene>
    <name evidence="1" type="ORF">MEUPH1_LOCUS2876</name>
</gene>
<keyword evidence="2" id="KW-1185">Reference proteome</keyword>
<evidence type="ECO:0000313" key="2">
    <source>
        <dbReference type="Proteomes" id="UP001160148"/>
    </source>
</evidence>
<dbReference type="EMBL" id="CARXXK010000001">
    <property type="protein sequence ID" value="CAI6345919.1"/>
    <property type="molecule type" value="Genomic_DNA"/>
</dbReference>
<organism evidence="1 2">
    <name type="scientific">Macrosiphum euphorbiae</name>
    <name type="common">potato aphid</name>
    <dbReference type="NCBI Taxonomy" id="13131"/>
    <lineage>
        <taxon>Eukaryota</taxon>
        <taxon>Metazoa</taxon>
        <taxon>Ecdysozoa</taxon>
        <taxon>Arthropoda</taxon>
        <taxon>Hexapoda</taxon>
        <taxon>Insecta</taxon>
        <taxon>Pterygota</taxon>
        <taxon>Neoptera</taxon>
        <taxon>Paraneoptera</taxon>
        <taxon>Hemiptera</taxon>
        <taxon>Sternorrhyncha</taxon>
        <taxon>Aphidomorpha</taxon>
        <taxon>Aphidoidea</taxon>
        <taxon>Aphididae</taxon>
        <taxon>Macrosiphini</taxon>
        <taxon>Macrosiphum</taxon>
    </lineage>
</organism>
<evidence type="ECO:0000313" key="1">
    <source>
        <dbReference type="EMBL" id="CAI6345919.1"/>
    </source>
</evidence>
<comment type="caution">
    <text evidence="1">The sequence shown here is derived from an EMBL/GenBank/DDBJ whole genome shotgun (WGS) entry which is preliminary data.</text>
</comment>
<dbReference type="Proteomes" id="UP001160148">
    <property type="component" value="Unassembled WGS sequence"/>
</dbReference>
<protein>
    <submittedName>
        <fullName evidence="1">Uncharacterized protein</fullName>
    </submittedName>
</protein>
<dbReference type="AlphaFoldDB" id="A0AAV0VQM6"/>
<sequence>MPNLLENVDTIVEEVLEDLIAAVVSDSSQIETTVQSVLLDIVAMKFRHCLQLDTDTDNVDCKDRRKSPSSINWSTLWSTLCRKHCPPRRT</sequence>
<proteinExistence type="predicted"/>
<reference evidence="1 2" key="1">
    <citation type="submission" date="2023-01" db="EMBL/GenBank/DDBJ databases">
        <authorList>
            <person name="Whitehead M."/>
        </authorList>
    </citation>
    <scope>NUCLEOTIDE SEQUENCE [LARGE SCALE GENOMIC DNA]</scope>
</reference>
<accession>A0AAV0VQM6</accession>
<name>A0AAV0VQM6_9HEMI</name>